<dbReference type="EMBL" id="JAUEIR010000002">
    <property type="protein sequence ID" value="MDN0068596.1"/>
    <property type="molecule type" value="Genomic_DNA"/>
</dbReference>
<dbReference type="RefSeq" id="WP_289826674.1">
    <property type="nucleotide sequence ID" value="NZ_JAUEIR010000002.1"/>
</dbReference>
<organism evidence="1 2">
    <name type="scientific">Collinsella ihumii</name>
    <dbReference type="NCBI Taxonomy" id="1720204"/>
    <lineage>
        <taxon>Bacteria</taxon>
        <taxon>Bacillati</taxon>
        <taxon>Actinomycetota</taxon>
        <taxon>Coriobacteriia</taxon>
        <taxon>Coriobacteriales</taxon>
        <taxon>Coriobacteriaceae</taxon>
        <taxon>Collinsella</taxon>
    </lineage>
</organism>
<comment type="caution">
    <text evidence="1">The sequence shown here is derived from an EMBL/GenBank/DDBJ whole genome shotgun (WGS) entry which is preliminary data.</text>
</comment>
<accession>A0AAW7JSJ7</accession>
<proteinExistence type="predicted"/>
<dbReference type="Proteomes" id="UP001168505">
    <property type="component" value="Unassembled WGS sequence"/>
</dbReference>
<name>A0AAW7JSJ7_9ACTN</name>
<evidence type="ECO:0000313" key="1">
    <source>
        <dbReference type="EMBL" id="MDN0068596.1"/>
    </source>
</evidence>
<protein>
    <recommendedName>
        <fullName evidence="3">NusG-like N-terminal domain-containing protein</fullName>
    </recommendedName>
</protein>
<reference evidence="1" key="1">
    <citation type="submission" date="2023-06" db="EMBL/GenBank/DDBJ databases">
        <authorList>
            <person name="Zeman M."/>
            <person name="Kubasova T."/>
            <person name="Jahodarova E."/>
            <person name="Nykrynova M."/>
            <person name="Rychlik I."/>
        </authorList>
    </citation>
    <scope>NUCLEOTIDE SEQUENCE</scope>
    <source>
        <strain evidence="1">15_COKtk</strain>
    </source>
</reference>
<reference evidence="1" key="2">
    <citation type="submission" date="2023-08" db="EMBL/GenBank/DDBJ databases">
        <title>Identification and characterization of horizontal gene transfer across gut microbiota members of farm animals based on homology search.</title>
        <authorList>
            <person name="Schwarzerova J."/>
            <person name="Nykrynova M."/>
            <person name="Jureckova K."/>
            <person name="Cejkova D."/>
            <person name="Rychlik I."/>
        </authorList>
    </citation>
    <scope>NUCLEOTIDE SEQUENCE</scope>
    <source>
        <strain evidence="1">15_COKtk</strain>
    </source>
</reference>
<evidence type="ECO:0000313" key="2">
    <source>
        <dbReference type="Proteomes" id="UP001168505"/>
    </source>
</evidence>
<sequence length="203" mass="22856">MAEMVAERTRARAVRPAGTLAGGLPCGRRVPKGRVRWYLLKVREGSEEVTCSKLLRAVPRDVLIDCFPLRKEHWFKRAGVWELQRVTAYRGYAFAVTADPSGLYKALSKLSVQAELAGADGRSWMPLAPDAQEWFERCMDEGHVLRSSTAVIVDGVLHVQEGPLVGQEPRIRKVDRHRRRCEVSLGWDGAFTEQMPLDVPFKS</sequence>
<dbReference type="AlphaFoldDB" id="A0AAW7JSJ7"/>
<gene>
    <name evidence="1" type="ORF">QVN40_02620</name>
</gene>
<evidence type="ECO:0008006" key="3">
    <source>
        <dbReference type="Google" id="ProtNLM"/>
    </source>
</evidence>